<keyword evidence="1" id="KW-0472">Membrane</keyword>
<feature type="transmembrane region" description="Helical" evidence="1">
    <location>
        <begin position="135"/>
        <end position="154"/>
    </location>
</feature>
<keyword evidence="1" id="KW-1133">Transmembrane helix</keyword>
<sequence>MLILQASDMHAWDRSLFLWINLDAQSPAALVSLAVVASRWLPALGVAGLVLALLLGPRRWRRAVLGTAAAMALAWLGASLIKQGVTSPRPFALGLGTDWLGHSGGNGFPSSHASVATAFAVSALLSGWAPAARWALALAGLLVCWSRIAVGVHFPSDVMAAMLLGTFCAVAVQGTARWLSARRSGARRSLGRVA</sequence>
<evidence type="ECO:0000256" key="1">
    <source>
        <dbReference type="SAM" id="Phobius"/>
    </source>
</evidence>
<feature type="transmembrane region" description="Helical" evidence="1">
    <location>
        <begin position="110"/>
        <end position="128"/>
    </location>
</feature>
<evidence type="ECO:0000259" key="2">
    <source>
        <dbReference type="SMART" id="SM00014"/>
    </source>
</evidence>
<dbReference type="InterPro" id="IPR000326">
    <property type="entry name" value="PAP2/HPO"/>
</dbReference>
<keyword evidence="4" id="KW-1185">Reference proteome</keyword>
<organism evidence="3 4">
    <name type="scientific">Ottowia oryzae</name>
    <dbReference type="NCBI Taxonomy" id="2109914"/>
    <lineage>
        <taxon>Bacteria</taxon>
        <taxon>Pseudomonadati</taxon>
        <taxon>Pseudomonadota</taxon>
        <taxon>Betaproteobacteria</taxon>
        <taxon>Burkholderiales</taxon>
        <taxon>Comamonadaceae</taxon>
        <taxon>Ottowia</taxon>
    </lineage>
</organism>
<dbReference type="Proteomes" id="UP000239709">
    <property type="component" value="Chromosome"/>
</dbReference>
<dbReference type="SUPFAM" id="SSF48317">
    <property type="entry name" value="Acid phosphatase/Vanadium-dependent haloperoxidase"/>
    <property type="match status" value="1"/>
</dbReference>
<protein>
    <submittedName>
        <fullName evidence="3">Phosphatase PAP2 family protein</fullName>
    </submittedName>
</protein>
<evidence type="ECO:0000313" key="4">
    <source>
        <dbReference type="Proteomes" id="UP000239709"/>
    </source>
</evidence>
<dbReference type="Pfam" id="PF01569">
    <property type="entry name" value="PAP2"/>
    <property type="match status" value="1"/>
</dbReference>
<feature type="transmembrane region" description="Helical" evidence="1">
    <location>
        <begin position="28"/>
        <end position="56"/>
    </location>
</feature>
<dbReference type="SMART" id="SM00014">
    <property type="entry name" value="acidPPc"/>
    <property type="match status" value="1"/>
</dbReference>
<keyword evidence="1" id="KW-0812">Transmembrane</keyword>
<dbReference type="PANTHER" id="PTHR14969">
    <property type="entry name" value="SPHINGOSINE-1-PHOSPHATE PHOSPHOHYDROLASE"/>
    <property type="match status" value="1"/>
</dbReference>
<proteinExistence type="predicted"/>
<name>A0A2S0MCN9_9BURK</name>
<feature type="transmembrane region" description="Helical" evidence="1">
    <location>
        <begin position="160"/>
        <end position="179"/>
    </location>
</feature>
<dbReference type="PANTHER" id="PTHR14969:SF13">
    <property type="entry name" value="AT30094P"/>
    <property type="match status" value="1"/>
</dbReference>
<reference evidence="3 4" key="1">
    <citation type="submission" date="2018-03" db="EMBL/GenBank/DDBJ databases">
        <title>Genome sequencing of Ottowia sp.</title>
        <authorList>
            <person name="Kim S.-J."/>
            <person name="Heo J."/>
            <person name="Kwon S.-W."/>
        </authorList>
    </citation>
    <scope>NUCLEOTIDE SEQUENCE [LARGE SCALE GENOMIC DNA]</scope>
    <source>
        <strain evidence="3 4">KADR8-3</strain>
    </source>
</reference>
<dbReference type="Gene3D" id="1.20.144.10">
    <property type="entry name" value="Phosphatidic acid phosphatase type 2/haloperoxidase"/>
    <property type="match status" value="1"/>
</dbReference>
<dbReference type="RefSeq" id="WP_106702170.1">
    <property type="nucleotide sequence ID" value="NZ_CP027666.1"/>
</dbReference>
<evidence type="ECO:0000313" key="3">
    <source>
        <dbReference type="EMBL" id="AVO33607.1"/>
    </source>
</evidence>
<feature type="transmembrane region" description="Helical" evidence="1">
    <location>
        <begin position="63"/>
        <end position="81"/>
    </location>
</feature>
<dbReference type="InterPro" id="IPR036938">
    <property type="entry name" value="PAP2/HPO_sf"/>
</dbReference>
<feature type="domain" description="Phosphatidic acid phosphatase type 2/haloperoxidase" evidence="2">
    <location>
        <begin position="64"/>
        <end position="173"/>
    </location>
</feature>
<dbReference type="KEGG" id="otk:C6570_04570"/>
<dbReference type="EMBL" id="CP027666">
    <property type="protein sequence ID" value="AVO33607.1"/>
    <property type="molecule type" value="Genomic_DNA"/>
</dbReference>
<accession>A0A2S0MCN9</accession>
<dbReference type="OrthoDB" id="9801622at2"/>
<gene>
    <name evidence="3" type="ORF">C6570_04570</name>
</gene>
<dbReference type="AlphaFoldDB" id="A0A2S0MCN9"/>